<feature type="compositionally biased region" description="Polar residues" evidence="1">
    <location>
        <begin position="301"/>
        <end position="314"/>
    </location>
</feature>
<feature type="region of interest" description="Disordered" evidence="1">
    <location>
        <begin position="301"/>
        <end position="348"/>
    </location>
</feature>
<sequence length="557" mass="56623">MKKYFRRPGLCLPLCAVLLLSGCGTQASSPEQSTSSPSTESASSASSIVQTQSTNEWFSDRDLDGSYEESQAISIVLQGDTASCSSDAVTVEDGRVMISDEGVYLLSGSWEDGQIVIYADDSDKVQLVLNGVDLTSSTSAAIYALQADKVFLTLAEGTENTLSNGGEYVAIDDNNIDAVIFSKTDLTLNGSGSLTIQAPIGHGVVSKDDLVVTGGSYTITAASTGMTGKDNLAIACGTFHITSGKDALHAENEDDTTLGCLYIADGTFTVDAQGDAISASGTLQIDGGSFDLTTAGGSASVSMTTSDTFSSNQRGGARAASGMEDPSATPTSTAATEETDSSTSEKGIKAEGALTISGGLFSLDTADDAIHTGGPLLITAGEFTLSSGDDAIHSDDALTIQAGTFTIPYCYEGIEGLSITIDDGIFDIVSYDDGINAAGGVDNSGFGGGRYDSFSTSSDSFITINGGTFTIVSQGDCIDSNGALTINGGTLDLTCNSTGNTALDTDGTYSNNGGSITTNDGSESNPGSMGSGGRAGGQMKNMPRDTAPQAPFTDASA</sequence>
<evidence type="ECO:0000256" key="1">
    <source>
        <dbReference type="SAM" id="MobiDB-lite"/>
    </source>
</evidence>
<dbReference type="Proteomes" id="UP001440599">
    <property type="component" value="Unassembled WGS sequence"/>
</dbReference>
<evidence type="ECO:0000256" key="2">
    <source>
        <dbReference type="SAM" id="SignalP"/>
    </source>
</evidence>
<dbReference type="Pfam" id="PF14262">
    <property type="entry name" value="Cthe_2159"/>
    <property type="match status" value="1"/>
</dbReference>
<dbReference type="EMBL" id="JBBMFT010000003">
    <property type="protein sequence ID" value="MEQ2456175.1"/>
    <property type="molecule type" value="Genomic_DNA"/>
</dbReference>
<evidence type="ECO:0000313" key="4">
    <source>
        <dbReference type="Proteomes" id="UP001440599"/>
    </source>
</evidence>
<name>A0ABV1EQA0_9FIRM</name>
<dbReference type="PROSITE" id="PS51257">
    <property type="entry name" value="PROKAR_LIPOPROTEIN"/>
    <property type="match status" value="1"/>
</dbReference>
<evidence type="ECO:0000313" key="3">
    <source>
        <dbReference type="EMBL" id="MEQ2456175.1"/>
    </source>
</evidence>
<feature type="compositionally biased region" description="Low complexity" evidence="1">
    <location>
        <begin position="27"/>
        <end position="47"/>
    </location>
</feature>
<organism evidence="3 4">
    <name type="scientific">Flavonifractor hominis</name>
    <dbReference type="NCBI Taxonomy" id="3133178"/>
    <lineage>
        <taxon>Bacteria</taxon>
        <taxon>Bacillati</taxon>
        <taxon>Bacillota</taxon>
        <taxon>Clostridia</taxon>
        <taxon>Eubacteriales</taxon>
        <taxon>Oscillospiraceae</taxon>
        <taxon>Flavonifractor</taxon>
    </lineage>
</organism>
<keyword evidence="2" id="KW-0732">Signal</keyword>
<comment type="caution">
    <text evidence="3">The sequence shown here is derived from an EMBL/GenBank/DDBJ whole genome shotgun (WGS) entry which is preliminary data.</text>
</comment>
<feature type="region of interest" description="Disordered" evidence="1">
    <location>
        <begin position="27"/>
        <end position="52"/>
    </location>
</feature>
<keyword evidence="4" id="KW-1185">Reference proteome</keyword>
<proteinExistence type="predicted"/>
<feature type="compositionally biased region" description="Polar residues" evidence="1">
    <location>
        <begin position="504"/>
        <end position="526"/>
    </location>
</feature>
<accession>A0ABV1EQA0</accession>
<protein>
    <submittedName>
        <fullName evidence="3">Carbohydrate-binding domain-containing protein</fullName>
    </submittedName>
</protein>
<dbReference type="InterPro" id="IPR025584">
    <property type="entry name" value="Cthe_2159"/>
</dbReference>
<feature type="signal peptide" evidence="2">
    <location>
        <begin position="1"/>
        <end position="27"/>
    </location>
</feature>
<feature type="compositionally biased region" description="Low complexity" evidence="1">
    <location>
        <begin position="324"/>
        <end position="345"/>
    </location>
</feature>
<feature type="region of interest" description="Disordered" evidence="1">
    <location>
        <begin position="504"/>
        <end position="557"/>
    </location>
</feature>
<gene>
    <name evidence="3" type="ORF">WMO45_06530</name>
</gene>
<reference evidence="3 4" key="1">
    <citation type="submission" date="2024-03" db="EMBL/GenBank/DDBJ databases">
        <title>Human intestinal bacterial collection.</title>
        <authorList>
            <person name="Pauvert C."/>
            <person name="Hitch T.C.A."/>
            <person name="Clavel T."/>
        </authorList>
    </citation>
    <scope>NUCLEOTIDE SEQUENCE [LARGE SCALE GENOMIC DNA]</scope>
    <source>
        <strain evidence="3 4">CLA-AP-H34</strain>
    </source>
</reference>
<dbReference type="RefSeq" id="WP_349139760.1">
    <property type="nucleotide sequence ID" value="NZ_JBBMFT010000003.1"/>
</dbReference>
<feature type="chain" id="PRO_5045767420" evidence="2">
    <location>
        <begin position="28"/>
        <end position="557"/>
    </location>
</feature>